<dbReference type="EC" id="3.4.22.31" evidence="2"/>
<dbReference type="InParanoid" id="A0A251U126"/>
<reference evidence="2" key="3">
    <citation type="submission" date="2020-06" db="EMBL/GenBank/DDBJ databases">
        <title>Helianthus annuus Genome sequencing and assembly Release 2.</title>
        <authorList>
            <person name="Gouzy J."/>
            <person name="Langlade N."/>
            <person name="Munos S."/>
        </authorList>
    </citation>
    <scope>NUCLEOTIDE SEQUENCE</scope>
    <source>
        <tissue evidence="2">Leaves</tissue>
    </source>
</reference>
<dbReference type="InterPro" id="IPR038765">
    <property type="entry name" value="Papain-like_cys_pep_sf"/>
</dbReference>
<sequence>MGELHKIKPDLVRSDELRQEGQFGAMAATEDADRKRFEDWMKEYNKEYKTPDEEAIRFSAFKENLCNIEAHLANPNLAPHWKGLTQFSDMTLRQFLTEYLGCTFGGGYLVASDEHEDEEEDEVQGQVLEDEDKGKRVAEVEYKLEVSVKHQRRGCKMKRRIILVTLRLKMMIISLSGVMQEQSLLSKNKKVVSRVKLHFTK</sequence>
<evidence type="ECO:0000313" key="2">
    <source>
        <dbReference type="EMBL" id="KAF5793108.1"/>
    </source>
</evidence>
<dbReference type="InterPro" id="IPR013201">
    <property type="entry name" value="Prot_inhib_I29"/>
</dbReference>
<proteinExistence type="predicted"/>
<evidence type="ECO:0000259" key="1">
    <source>
        <dbReference type="SMART" id="SM00848"/>
    </source>
</evidence>
<dbReference type="EMBL" id="MNCJ02000324">
    <property type="protein sequence ID" value="KAF5793108.1"/>
    <property type="molecule type" value="Genomic_DNA"/>
</dbReference>
<evidence type="ECO:0000313" key="3">
    <source>
        <dbReference type="EMBL" id="OTG16683.1"/>
    </source>
</evidence>
<accession>A0A251U126</accession>
<evidence type="ECO:0000313" key="4">
    <source>
        <dbReference type="Proteomes" id="UP000215914"/>
    </source>
</evidence>
<keyword evidence="2" id="KW-0378">Hydrolase</keyword>
<organism evidence="3 4">
    <name type="scientific">Helianthus annuus</name>
    <name type="common">Common sunflower</name>
    <dbReference type="NCBI Taxonomy" id="4232"/>
    <lineage>
        <taxon>Eukaryota</taxon>
        <taxon>Viridiplantae</taxon>
        <taxon>Streptophyta</taxon>
        <taxon>Embryophyta</taxon>
        <taxon>Tracheophyta</taxon>
        <taxon>Spermatophyta</taxon>
        <taxon>Magnoliopsida</taxon>
        <taxon>eudicotyledons</taxon>
        <taxon>Gunneridae</taxon>
        <taxon>Pentapetalae</taxon>
        <taxon>asterids</taxon>
        <taxon>campanulids</taxon>
        <taxon>Asterales</taxon>
        <taxon>Asteraceae</taxon>
        <taxon>Asteroideae</taxon>
        <taxon>Heliantheae alliance</taxon>
        <taxon>Heliantheae</taxon>
        <taxon>Helianthus</taxon>
    </lineage>
</organism>
<dbReference type="EMBL" id="CM007898">
    <property type="protein sequence ID" value="OTG16683.1"/>
    <property type="molecule type" value="Genomic_DNA"/>
</dbReference>
<dbReference type="GO" id="GO:0016787">
    <property type="term" value="F:hydrolase activity"/>
    <property type="evidence" value="ECO:0007669"/>
    <property type="project" value="UniProtKB-KW"/>
</dbReference>
<dbReference type="Gene3D" id="1.10.287.2250">
    <property type="match status" value="1"/>
</dbReference>
<dbReference type="Pfam" id="PF08246">
    <property type="entry name" value="Inhibitor_I29"/>
    <property type="match status" value="1"/>
</dbReference>
<keyword evidence="4" id="KW-1185">Reference proteome</keyword>
<dbReference type="AlphaFoldDB" id="A0A251U126"/>
<reference evidence="3" key="2">
    <citation type="submission" date="2017-02" db="EMBL/GenBank/DDBJ databases">
        <title>Sunflower complete genome.</title>
        <authorList>
            <person name="Langlade N."/>
            <person name="Munos S."/>
        </authorList>
    </citation>
    <scope>NUCLEOTIDE SEQUENCE [LARGE SCALE GENOMIC DNA]</scope>
    <source>
        <tissue evidence="3">Leaves</tissue>
    </source>
</reference>
<dbReference type="STRING" id="4232.A0A251U126"/>
<protein>
    <submittedName>
        <fullName evidence="2">Ananain protein</fullName>
        <ecNumber evidence="2">3.4.22.31</ecNumber>
    </submittedName>
    <submittedName>
        <fullName evidence="3">Putative peptidase C1A</fullName>
    </submittedName>
</protein>
<feature type="domain" description="Cathepsin propeptide inhibitor" evidence="1">
    <location>
        <begin position="37"/>
        <end position="95"/>
    </location>
</feature>
<dbReference type="Proteomes" id="UP000215914">
    <property type="component" value="Chromosome 9"/>
</dbReference>
<reference evidence="2 4" key="1">
    <citation type="journal article" date="2017" name="Nature">
        <title>The sunflower genome provides insights into oil metabolism, flowering and Asterid evolution.</title>
        <authorList>
            <person name="Badouin H."/>
            <person name="Gouzy J."/>
            <person name="Grassa C.J."/>
            <person name="Murat F."/>
            <person name="Staton S.E."/>
            <person name="Cottret L."/>
            <person name="Lelandais-Briere C."/>
            <person name="Owens G.L."/>
            <person name="Carrere S."/>
            <person name="Mayjonade B."/>
            <person name="Legrand L."/>
            <person name="Gill N."/>
            <person name="Kane N.C."/>
            <person name="Bowers J.E."/>
            <person name="Hubner S."/>
            <person name="Bellec A."/>
            <person name="Berard A."/>
            <person name="Berges H."/>
            <person name="Blanchet N."/>
            <person name="Boniface M.C."/>
            <person name="Brunel D."/>
            <person name="Catrice O."/>
            <person name="Chaidir N."/>
            <person name="Claudel C."/>
            <person name="Donnadieu C."/>
            <person name="Faraut T."/>
            <person name="Fievet G."/>
            <person name="Helmstetter N."/>
            <person name="King M."/>
            <person name="Knapp S.J."/>
            <person name="Lai Z."/>
            <person name="Le Paslier M.C."/>
            <person name="Lippi Y."/>
            <person name="Lorenzon L."/>
            <person name="Mandel J.R."/>
            <person name="Marage G."/>
            <person name="Marchand G."/>
            <person name="Marquand E."/>
            <person name="Bret-Mestries E."/>
            <person name="Morien E."/>
            <person name="Nambeesan S."/>
            <person name="Nguyen T."/>
            <person name="Pegot-Espagnet P."/>
            <person name="Pouilly N."/>
            <person name="Raftis F."/>
            <person name="Sallet E."/>
            <person name="Schiex T."/>
            <person name="Thomas J."/>
            <person name="Vandecasteele C."/>
            <person name="Vares D."/>
            <person name="Vear F."/>
            <person name="Vautrin S."/>
            <person name="Crespi M."/>
            <person name="Mangin B."/>
            <person name="Burke J.M."/>
            <person name="Salse J."/>
            <person name="Munos S."/>
            <person name="Vincourt P."/>
            <person name="Rieseberg L.H."/>
            <person name="Langlade N.B."/>
        </authorList>
    </citation>
    <scope>NUCLEOTIDE SEQUENCE [LARGE SCALE GENOMIC DNA]</scope>
    <source>
        <strain evidence="4">cv. SF193</strain>
        <tissue evidence="2">Leaves</tissue>
    </source>
</reference>
<name>A0A251U126_HELAN</name>
<dbReference type="SMART" id="SM00848">
    <property type="entry name" value="Inhibitor_I29"/>
    <property type="match status" value="1"/>
</dbReference>
<dbReference type="Gramene" id="mRNA:HanXRQr2_Chr09g0413721">
    <property type="protein sequence ID" value="mRNA:HanXRQr2_Chr09g0413721"/>
    <property type="gene ID" value="HanXRQr2_Chr09g0413721"/>
</dbReference>
<gene>
    <name evidence="3" type="ORF">HannXRQ_Chr09g0274091</name>
    <name evidence="2" type="ORF">HanXRQr2_Chr09g0413721</name>
</gene>
<dbReference type="SUPFAM" id="SSF54001">
    <property type="entry name" value="Cysteine proteinases"/>
    <property type="match status" value="1"/>
</dbReference>